<name>A0A918RWU2_9HYPH</name>
<evidence type="ECO:0000256" key="1">
    <source>
        <dbReference type="SAM" id="Phobius"/>
    </source>
</evidence>
<reference evidence="2" key="2">
    <citation type="submission" date="2020-09" db="EMBL/GenBank/DDBJ databases">
        <authorList>
            <person name="Sun Q."/>
            <person name="Kim S."/>
        </authorList>
    </citation>
    <scope>NUCLEOTIDE SEQUENCE</scope>
    <source>
        <strain evidence="2">KCTC 32437</strain>
    </source>
</reference>
<evidence type="ECO:0000313" key="3">
    <source>
        <dbReference type="Proteomes" id="UP000646579"/>
    </source>
</evidence>
<reference evidence="2" key="1">
    <citation type="journal article" date="2014" name="Int. J. Syst. Evol. Microbiol.">
        <title>Complete genome sequence of Corynebacterium casei LMG S-19264T (=DSM 44701T), isolated from a smear-ripened cheese.</title>
        <authorList>
            <consortium name="US DOE Joint Genome Institute (JGI-PGF)"/>
            <person name="Walter F."/>
            <person name="Albersmeier A."/>
            <person name="Kalinowski J."/>
            <person name="Ruckert C."/>
        </authorList>
    </citation>
    <scope>NUCLEOTIDE SEQUENCE</scope>
    <source>
        <strain evidence="2">KCTC 32437</strain>
    </source>
</reference>
<keyword evidence="3" id="KW-1185">Reference proteome</keyword>
<feature type="transmembrane region" description="Helical" evidence="1">
    <location>
        <begin position="62"/>
        <end position="84"/>
    </location>
</feature>
<keyword evidence="1" id="KW-0812">Transmembrane</keyword>
<comment type="caution">
    <text evidence="2">The sequence shown here is derived from an EMBL/GenBank/DDBJ whole genome shotgun (WGS) entry which is preliminary data.</text>
</comment>
<evidence type="ECO:0008006" key="4">
    <source>
        <dbReference type="Google" id="ProtNLM"/>
    </source>
</evidence>
<organism evidence="2 3">
    <name type="scientific">Devosia pacifica</name>
    <dbReference type="NCBI Taxonomy" id="1335967"/>
    <lineage>
        <taxon>Bacteria</taxon>
        <taxon>Pseudomonadati</taxon>
        <taxon>Pseudomonadota</taxon>
        <taxon>Alphaproteobacteria</taxon>
        <taxon>Hyphomicrobiales</taxon>
        <taxon>Devosiaceae</taxon>
        <taxon>Devosia</taxon>
    </lineage>
</organism>
<accession>A0A918RWU2</accession>
<gene>
    <name evidence="2" type="ORF">GCM10007989_08100</name>
</gene>
<dbReference type="AlphaFoldDB" id="A0A918RWU2"/>
<evidence type="ECO:0000313" key="2">
    <source>
        <dbReference type="EMBL" id="GHA15696.1"/>
    </source>
</evidence>
<proteinExistence type="predicted"/>
<feature type="transmembrane region" description="Helical" evidence="1">
    <location>
        <begin position="90"/>
        <end position="113"/>
    </location>
</feature>
<keyword evidence="1" id="KW-1133">Transmembrane helix</keyword>
<dbReference type="EMBL" id="BMZE01000001">
    <property type="protein sequence ID" value="GHA15696.1"/>
    <property type="molecule type" value="Genomic_DNA"/>
</dbReference>
<feature type="transmembrane region" description="Helical" evidence="1">
    <location>
        <begin position="33"/>
        <end position="50"/>
    </location>
</feature>
<sequence>MERKVMMLMAGAMGAGGVAAAAAASHLESSRTIAALATIALAHAPVLLILAERLKRGRLIRLAAWVLAIGAAGFVLDMAIRTFLPDRMPGFAAPVFGAMMMLGWVGTGIFGVAEKH</sequence>
<dbReference type="RefSeq" id="WP_189423635.1">
    <property type="nucleotide sequence ID" value="NZ_BMZE01000001.1"/>
</dbReference>
<keyword evidence="1" id="KW-0472">Membrane</keyword>
<protein>
    <recommendedName>
        <fullName evidence="4">DUF423 domain-containing protein</fullName>
    </recommendedName>
</protein>
<dbReference type="Proteomes" id="UP000646579">
    <property type="component" value="Unassembled WGS sequence"/>
</dbReference>